<evidence type="ECO:0000313" key="2">
    <source>
        <dbReference type="Proteomes" id="UP001201873"/>
    </source>
</evidence>
<dbReference type="EMBL" id="JALKFT010000030">
    <property type="protein sequence ID" value="MCK9878266.1"/>
    <property type="molecule type" value="Genomic_DNA"/>
</dbReference>
<evidence type="ECO:0008006" key="3">
    <source>
        <dbReference type="Google" id="ProtNLM"/>
    </source>
</evidence>
<gene>
    <name evidence="1" type="ORF">MXD59_21255</name>
</gene>
<dbReference type="RefSeq" id="WP_248826393.1">
    <property type="nucleotide sequence ID" value="NZ_JALKFT010000030.1"/>
</dbReference>
<reference evidence="1 2" key="1">
    <citation type="submission" date="2022-04" db="EMBL/GenBank/DDBJ databases">
        <title>Genome diversity in the genus Frankia.</title>
        <authorList>
            <person name="Carlos-Shanley C."/>
            <person name="Hahn D."/>
        </authorList>
    </citation>
    <scope>NUCLEOTIDE SEQUENCE [LARGE SCALE GENOMIC DNA]</scope>
    <source>
        <strain evidence="1 2">Ag45/Mut15</strain>
    </source>
</reference>
<evidence type="ECO:0000313" key="1">
    <source>
        <dbReference type="EMBL" id="MCK9878266.1"/>
    </source>
</evidence>
<dbReference type="Proteomes" id="UP001201873">
    <property type="component" value="Unassembled WGS sequence"/>
</dbReference>
<name>A0ABT0K3A6_9ACTN</name>
<proteinExistence type="predicted"/>
<keyword evidence="2" id="KW-1185">Reference proteome</keyword>
<accession>A0ABT0K3A6</accession>
<organism evidence="1 2">
    <name type="scientific">Frankia umida</name>
    <dbReference type="NCBI Taxonomy" id="573489"/>
    <lineage>
        <taxon>Bacteria</taxon>
        <taxon>Bacillati</taxon>
        <taxon>Actinomycetota</taxon>
        <taxon>Actinomycetes</taxon>
        <taxon>Frankiales</taxon>
        <taxon>Frankiaceae</taxon>
        <taxon>Frankia</taxon>
    </lineage>
</organism>
<sequence length="529" mass="56231">MSRSSQRAEQEELRIRMHAAGMSRDEIAVELGRRYRLRPRAAHRLACGWSQTQAAAHLNAHAARLGLDPTGKAAMTGAKLSELELWPHPMRRRPTPQILALLAEAYGTDIHHLLDLDDREHLTPADLHLLATIRAKGAPAESTEAPALTEPVDHDSAVRAGQLNRQQFLIGASVVGVSTAILPNLQSNNGPASAGRESASEGGGDLLAELREAITAPTEQPSDRRMTSAVLDELAALARDCHSRYQEADFASAARLLPVAVRGVEALAADPPAGVDPRMVGRTRAAVYIAAAKLATKTGDHGLAWLAADRGQHAALIGDAPALVATARRQIACVFHDTGRPADAERLALEALDALNGRRSGIDDPDVVSARGALLLLAAMISVRRDDRAEAHRRLDAAADQAAVLGQDDNRLWSAFGPTNVAIHALAAAQTLDDPAEAVRIGAQIDTRLLPAPLAGRHARVHVDLASAHTSLGENDVAAVHILDVARRAPQMLRFDPVARSVVTTLLHRARGSTVPILRSVAEQTGISA</sequence>
<protein>
    <recommendedName>
        <fullName evidence="3">Transcriptional regulator, XRE family</fullName>
    </recommendedName>
</protein>
<comment type="caution">
    <text evidence="1">The sequence shown here is derived from an EMBL/GenBank/DDBJ whole genome shotgun (WGS) entry which is preliminary data.</text>
</comment>